<dbReference type="GO" id="GO:0004373">
    <property type="term" value="F:alpha-1,4-glucan glucosyltransferase (UDP-glucose donor) activity"/>
    <property type="evidence" value="ECO:0007669"/>
    <property type="project" value="UniProtKB-EC"/>
</dbReference>
<gene>
    <name evidence="2" type="primary">bplE</name>
    <name evidence="2" type="ORF">SAMEA1982600_00175</name>
</gene>
<dbReference type="Pfam" id="PF13692">
    <property type="entry name" value="Glyco_trans_1_4"/>
    <property type="match status" value="1"/>
</dbReference>
<organism evidence="2 3">
    <name type="scientific">Bordetella ansorpii</name>
    <dbReference type="NCBI Taxonomy" id="288768"/>
    <lineage>
        <taxon>Bacteria</taxon>
        <taxon>Pseudomonadati</taxon>
        <taxon>Pseudomonadota</taxon>
        <taxon>Betaproteobacteria</taxon>
        <taxon>Burkholderiales</taxon>
        <taxon>Alcaligenaceae</taxon>
        <taxon>Bordetella</taxon>
    </lineage>
</organism>
<dbReference type="PANTHER" id="PTHR12526">
    <property type="entry name" value="GLYCOSYLTRANSFERASE"/>
    <property type="match status" value="1"/>
</dbReference>
<dbReference type="SUPFAM" id="SSF53756">
    <property type="entry name" value="UDP-Glycosyltransferase/glycogen phosphorylase"/>
    <property type="match status" value="1"/>
</dbReference>
<keyword evidence="2" id="KW-0328">Glycosyltransferase</keyword>
<dbReference type="Proteomes" id="UP000077037">
    <property type="component" value="Unassembled WGS sequence"/>
</dbReference>
<dbReference type="OrthoDB" id="9787293at2"/>
<reference evidence="2 3" key="1">
    <citation type="submission" date="2016-03" db="EMBL/GenBank/DDBJ databases">
        <authorList>
            <consortium name="Pathogen Informatics"/>
        </authorList>
    </citation>
    <scope>NUCLEOTIDE SEQUENCE [LARGE SCALE GENOMIC DNA]</scope>
    <source>
        <strain evidence="2 3">NCTC13364</strain>
    </source>
</reference>
<dbReference type="InterPro" id="IPR028098">
    <property type="entry name" value="Glyco_trans_4-like_N"/>
</dbReference>
<name>A0A146AWD0_9BORD</name>
<dbReference type="RefSeq" id="WP_066406506.1">
    <property type="nucleotide sequence ID" value="NZ_FKBS01000002.1"/>
</dbReference>
<evidence type="ECO:0000313" key="2">
    <source>
        <dbReference type="EMBL" id="CZZ93810.1"/>
    </source>
</evidence>
<evidence type="ECO:0000259" key="1">
    <source>
        <dbReference type="Pfam" id="PF13579"/>
    </source>
</evidence>
<feature type="domain" description="Glycosyltransferase subfamily 4-like N-terminal" evidence="1">
    <location>
        <begin position="21"/>
        <end position="198"/>
    </location>
</feature>
<proteinExistence type="predicted"/>
<dbReference type="EC" id="2.4.1.11" evidence="2"/>
<protein>
    <submittedName>
        <fullName evidence="2">Glycosyl transferase</fullName>
        <ecNumber evidence="2">2.4.1.11</ecNumber>
    </submittedName>
</protein>
<evidence type="ECO:0000313" key="3">
    <source>
        <dbReference type="Proteomes" id="UP000077037"/>
    </source>
</evidence>
<dbReference type="Pfam" id="PF13579">
    <property type="entry name" value="Glyco_trans_4_4"/>
    <property type="match status" value="1"/>
</dbReference>
<accession>A0A146AWD0</accession>
<dbReference type="Gene3D" id="3.40.50.2000">
    <property type="entry name" value="Glycogen Phosphorylase B"/>
    <property type="match status" value="2"/>
</dbReference>
<dbReference type="EMBL" id="FKBS01000002">
    <property type="protein sequence ID" value="CZZ93810.1"/>
    <property type="molecule type" value="Genomic_DNA"/>
</dbReference>
<keyword evidence="2" id="KW-0808">Transferase</keyword>
<dbReference type="AlphaFoldDB" id="A0A146AWD0"/>
<sequence>MRILLITQWFDPEPALKGLAFARALQSAGHDVDVLTGFPNYPGGRLYPGYRIRPWQIEMMEGVRVVRVPLYPSHDGSAWRRALNYLSFLASAAILGPLLTRRPDVVYVYHPPATAGLAAAILATLRRVPLVYDIQDLWPDTLAATGMVRQGRLLRVVGGVCRALYRRAARIVVLSPGFARRLAERGVPLDKIDVIHNWCDERTLRAAQDSPAPLAMSGKFNVVFAGTMGAAQALESVLQAAQQVADQRDDVQFVLVGGGIERARLLAMAQWMGLPNVVFLPPMPMKEIGAVLAAADVLLVHLRNDPLFEITIPSKIQAYLAAGRPLLNGVPGDAADLVRRAEAGLNVPPEDPAALAQAVLALAHLPPASRLAMGVAGRDFYDRELALSIGAARTINTLERARRR</sequence>
<dbReference type="CDD" id="cd03794">
    <property type="entry name" value="GT4_WbuB-like"/>
    <property type="match status" value="1"/>
</dbReference>